<dbReference type="InterPro" id="IPR045853">
    <property type="entry name" value="Pep_chain_release_fac_I_sf"/>
</dbReference>
<organism evidence="6 7">
    <name type="scientific">Dreissena polymorpha</name>
    <name type="common">Zebra mussel</name>
    <name type="synonym">Mytilus polymorpha</name>
    <dbReference type="NCBI Taxonomy" id="45954"/>
    <lineage>
        <taxon>Eukaryota</taxon>
        <taxon>Metazoa</taxon>
        <taxon>Spiralia</taxon>
        <taxon>Lophotrochozoa</taxon>
        <taxon>Mollusca</taxon>
        <taxon>Bivalvia</taxon>
        <taxon>Autobranchia</taxon>
        <taxon>Heteroconchia</taxon>
        <taxon>Euheterodonta</taxon>
        <taxon>Imparidentia</taxon>
        <taxon>Neoheterodontei</taxon>
        <taxon>Myida</taxon>
        <taxon>Dreissenoidea</taxon>
        <taxon>Dreissenidae</taxon>
        <taxon>Dreissena</taxon>
    </lineage>
</organism>
<keyword evidence="3" id="KW-0809">Transit peptide</keyword>
<comment type="caution">
    <text evidence="6">The sequence shown here is derived from an EMBL/GenBank/DDBJ whole genome shotgun (WGS) entry which is preliminary data.</text>
</comment>
<dbReference type="EMBL" id="JAIWYP010000001">
    <property type="protein sequence ID" value="KAH3894144.1"/>
    <property type="molecule type" value="Genomic_DNA"/>
</dbReference>
<dbReference type="PANTHER" id="PTHR46203">
    <property type="entry name" value="PROBABLE PEPTIDE CHAIN RELEASE FACTOR C12ORF65"/>
    <property type="match status" value="1"/>
</dbReference>
<evidence type="ECO:0000313" key="6">
    <source>
        <dbReference type="EMBL" id="KAH3894144.1"/>
    </source>
</evidence>
<evidence type="ECO:0000256" key="3">
    <source>
        <dbReference type="ARBA" id="ARBA00022946"/>
    </source>
</evidence>
<reference evidence="6" key="2">
    <citation type="submission" date="2020-11" db="EMBL/GenBank/DDBJ databases">
        <authorList>
            <person name="McCartney M.A."/>
            <person name="Auch B."/>
            <person name="Kono T."/>
            <person name="Mallez S."/>
            <person name="Becker A."/>
            <person name="Gohl D.M."/>
            <person name="Silverstein K.A.T."/>
            <person name="Koren S."/>
            <person name="Bechman K.B."/>
            <person name="Herman A."/>
            <person name="Abrahante J.E."/>
            <person name="Garbe J."/>
        </authorList>
    </citation>
    <scope>NUCLEOTIDE SEQUENCE</scope>
    <source>
        <strain evidence="6">Duluth1</strain>
        <tissue evidence="6">Whole animal</tissue>
    </source>
</reference>
<dbReference type="GO" id="GO:0003747">
    <property type="term" value="F:translation release factor activity"/>
    <property type="evidence" value="ECO:0007669"/>
    <property type="project" value="InterPro"/>
</dbReference>
<keyword evidence="7" id="KW-1185">Reference proteome</keyword>
<reference evidence="6" key="1">
    <citation type="journal article" date="2019" name="bioRxiv">
        <title>The Genome of the Zebra Mussel, Dreissena polymorpha: A Resource for Invasive Species Research.</title>
        <authorList>
            <person name="McCartney M.A."/>
            <person name="Auch B."/>
            <person name="Kono T."/>
            <person name="Mallez S."/>
            <person name="Zhang Y."/>
            <person name="Obille A."/>
            <person name="Becker A."/>
            <person name="Abrahante J.E."/>
            <person name="Garbe J."/>
            <person name="Badalamenti J.P."/>
            <person name="Herman A."/>
            <person name="Mangelson H."/>
            <person name="Liachko I."/>
            <person name="Sullivan S."/>
            <person name="Sone E.D."/>
            <person name="Koren S."/>
            <person name="Silverstein K.A.T."/>
            <person name="Beckman K.B."/>
            <person name="Gohl D.M."/>
        </authorList>
    </citation>
    <scope>NUCLEOTIDE SEQUENCE</scope>
    <source>
        <strain evidence="6">Duluth1</strain>
        <tissue evidence="6">Whole animal</tissue>
    </source>
</reference>
<evidence type="ECO:0000259" key="5">
    <source>
        <dbReference type="Pfam" id="PF00472"/>
    </source>
</evidence>
<comment type="subcellular location">
    <subcellularLocation>
        <location evidence="1">Mitochondrion</location>
    </subcellularLocation>
</comment>
<keyword evidence="4" id="KW-0496">Mitochondrion</keyword>
<name>A0A9D4NI52_DREPO</name>
<gene>
    <name evidence="6" type="ORF">DPMN_018302</name>
</gene>
<evidence type="ECO:0000256" key="1">
    <source>
        <dbReference type="ARBA" id="ARBA00004173"/>
    </source>
</evidence>
<dbReference type="SUPFAM" id="SSF75620">
    <property type="entry name" value="Release factor"/>
    <property type="match status" value="1"/>
</dbReference>
<proteinExistence type="inferred from homology"/>
<evidence type="ECO:0000313" key="7">
    <source>
        <dbReference type="Proteomes" id="UP000828390"/>
    </source>
</evidence>
<dbReference type="GO" id="GO:0005739">
    <property type="term" value="C:mitochondrion"/>
    <property type="evidence" value="ECO:0007669"/>
    <property type="project" value="UniProtKB-SubCell"/>
</dbReference>
<sequence>MLLPPVTDNIYVRKYPIRQCPIWPEVFIRGSGPGGQAVAKTNNCVQIKHMPTGIVVRSENRQKAREKLVYQLDILYNKDNSFDAISKREKAEKIKKNESRAKKTQDLKKEFKLREVVEHFIVNEDL</sequence>
<protein>
    <recommendedName>
        <fullName evidence="5">Prokaryotic-type class I peptide chain release factors domain-containing protein</fullName>
    </recommendedName>
</protein>
<dbReference type="AlphaFoldDB" id="A0A9D4NI52"/>
<evidence type="ECO:0000256" key="4">
    <source>
        <dbReference type="ARBA" id="ARBA00023128"/>
    </source>
</evidence>
<dbReference type="PANTHER" id="PTHR46203:SF1">
    <property type="entry name" value="MITOCHONDRIAL TRANSLATION RELEASE FACTOR IN RESCUE"/>
    <property type="match status" value="1"/>
</dbReference>
<dbReference type="Proteomes" id="UP000828390">
    <property type="component" value="Unassembled WGS sequence"/>
</dbReference>
<accession>A0A9D4NI52</accession>
<dbReference type="InterPro" id="IPR000352">
    <property type="entry name" value="Pep_chain_release_fac_I"/>
</dbReference>
<comment type="similarity">
    <text evidence="2">Belongs to the prokaryotic/mitochondrial release factor family.</text>
</comment>
<dbReference type="InterPro" id="IPR052405">
    <property type="entry name" value="Mito_Transl_Release_Factor"/>
</dbReference>
<dbReference type="Gene3D" id="3.30.160.20">
    <property type="match status" value="1"/>
</dbReference>
<evidence type="ECO:0000256" key="2">
    <source>
        <dbReference type="ARBA" id="ARBA00010835"/>
    </source>
</evidence>
<feature type="domain" description="Prokaryotic-type class I peptide chain release factors" evidence="5">
    <location>
        <begin position="27"/>
        <end position="109"/>
    </location>
</feature>
<dbReference type="Pfam" id="PF00472">
    <property type="entry name" value="RF-1"/>
    <property type="match status" value="1"/>
</dbReference>